<gene>
    <name evidence="9" type="ORF">GCM10008024_03620</name>
    <name evidence="10" type="ORF">SAMN05444006_101187</name>
</gene>
<feature type="transmembrane region" description="Helical" evidence="7">
    <location>
        <begin position="209"/>
        <end position="229"/>
    </location>
</feature>
<proteinExistence type="inferred from homology"/>
<evidence type="ECO:0000256" key="5">
    <source>
        <dbReference type="ARBA" id="ARBA00023136"/>
    </source>
</evidence>
<evidence type="ECO:0000256" key="2">
    <source>
        <dbReference type="ARBA" id="ARBA00007362"/>
    </source>
</evidence>
<dbReference type="PANTHER" id="PTHR32322:SF2">
    <property type="entry name" value="EAMA DOMAIN-CONTAINING PROTEIN"/>
    <property type="match status" value="1"/>
</dbReference>
<dbReference type="PANTHER" id="PTHR32322">
    <property type="entry name" value="INNER MEMBRANE TRANSPORTER"/>
    <property type="match status" value="1"/>
</dbReference>
<name>A0AAN4UN72_9RHOB</name>
<evidence type="ECO:0000256" key="4">
    <source>
        <dbReference type="ARBA" id="ARBA00022989"/>
    </source>
</evidence>
<evidence type="ECO:0000313" key="11">
    <source>
        <dbReference type="Proteomes" id="UP000199541"/>
    </source>
</evidence>
<dbReference type="EMBL" id="BNAB01000001">
    <property type="protein sequence ID" value="GHD98771.1"/>
    <property type="molecule type" value="Genomic_DNA"/>
</dbReference>
<comment type="caution">
    <text evidence="9">The sequence shown here is derived from an EMBL/GenBank/DDBJ whole genome shotgun (WGS) entry which is preliminary data.</text>
</comment>
<evidence type="ECO:0000259" key="8">
    <source>
        <dbReference type="Pfam" id="PF00892"/>
    </source>
</evidence>
<dbReference type="RefSeq" id="WP_081825151.1">
    <property type="nucleotide sequence ID" value="NZ_BNAB01000001.1"/>
</dbReference>
<reference evidence="10 11" key="2">
    <citation type="submission" date="2016-10" db="EMBL/GenBank/DDBJ databases">
        <authorList>
            <person name="Varghese N."/>
            <person name="Submissions S."/>
        </authorList>
    </citation>
    <scope>NUCLEOTIDE SEQUENCE [LARGE SCALE GENOMIC DNA]</scope>
    <source>
        <strain evidence="10 11">DSM 24802</strain>
    </source>
</reference>
<feature type="domain" description="EamA" evidence="8">
    <location>
        <begin position="5"/>
        <end position="137"/>
    </location>
</feature>
<feature type="transmembrane region" description="Helical" evidence="7">
    <location>
        <begin position="241"/>
        <end position="259"/>
    </location>
</feature>
<protein>
    <submittedName>
        <fullName evidence="9">Peptide ABC transporter permease</fullName>
    </submittedName>
    <submittedName>
        <fullName evidence="10">Permease of the drug/metabolite transporter (DMT) superfamily</fullName>
    </submittedName>
</protein>
<sequence length="332" mass="34829">MDLRAIGMGLAFALMWSSAFTSARMIVADAPPLYALSLRFLISGLLGIAIAFAIGQRIRLTRGQWRATIIFGISQNALYLGLNFVAMQWVQASLAAIVASTMPLIVAFASWALLGERIRPLGIAGLVAGVVGVAIIMGARMEAGVNLPGLALCGLGVLALAAATLSVRGASSGGNLLMVVGLQMLIGSACLGVVAGATEHWAVQWSPRLVIAFFYTTLVPGLAATWVWFELVKRIGAVRAATFHFLNPFFGVIIAALLLHERLGWADGLGVAIVAFGILAVQISRAPNRAGAGGRQVFAAEIPVRGRDSLGPGSAMPHHTPRTEQTRAEEPT</sequence>
<evidence type="ECO:0000313" key="10">
    <source>
        <dbReference type="EMBL" id="SDW06530.1"/>
    </source>
</evidence>
<dbReference type="EMBL" id="FNOB01000001">
    <property type="protein sequence ID" value="SDW06530.1"/>
    <property type="molecule type" value="Genomic_DNA"/>
</dbReference>
<evidence type="ECO:0000256" key="1">
    <source>
        <dbReference type="ARBA" id="ARBA00004141"/>
    </source>
</evidence>
<reference evidence="9" key="3">
    <citation type="submission" date="2023-06" db="EMBL/GenBank/DDBJ databases">
        <authorList>
            <person name="Sun Q."/>
            <person name="Zhou Y."/>
        </authorList>
    </citation>
    <scope>NUCLEOTIDE SEQUENCE</scope>
    <source>
        <strain evidence="9">CGMCC 1.10859</strain>
    </source>
</reference>
<dbReference type="InterPro" id="IPR050638">
    <property type="entry name" value="AA-Vitamin_Transporters"/>
</dbReference>
<dbReference type="AlphaFoldDB" id="A0AAN4UN72"/>
<evidence type="ECO:0000313" key="12">
    <source>
        <dbReference type="Proteomes" id="UP000634647"/>
    </source>
</evidence>
<keyword evidence="5 7" id="KW-0472">Membrane</keyword>
<evidence type="ECO:0000256" key="6">
    <source>
        <dbReference type="SAM" id="MobiDB-lite"/>
    </source>
</evidence>
<organism evidence="9 12">
    <name type="scientific">Allgaiera indica</name>
    <dbReference type="NCBI Taxonomy" id="765699"/>
    <lineage>
        <taxon>Bacteria</taxon>
        <taxon>Pseudomonadati</taxon>
        <taxon>Pseudomonadota</taxon>
        <taxon>Alphaproteobacteria</taxon>
        <taxon>Rhodobacterales</taxon>
        <taxon>Paracoccaceae</taxon>
        <taxon>Allgaiera</taxon>
    </lineage>
</organism>
<reference evidence="9" key="1">
    <citation type="journal article" date="2014" name="Int. J. Syst. Evol. Microbiol.">
        <title>Complete genome sequence of Corynebacterium casei LMG S-19264T (=DSM 44701T), isolated from a smear-ripened cheese.</title>
        <authorList>
            <consortium name="US DOE Joint Genome Institute (JGI-PGF)"/>
            <person name="Walter F."/>
            <person name="Albersmeier A."/>
            <person name="Kalinowski J."/>
            <person name="Ruckert C."/>
        </authorList>
    </citation>
    <scope>NUCLEOTIDE SEQUENCE</scope>
    <source>
        <strain evidence="9">CGMCC 1.10859</strain>
    </source>
</reference>
<dbReference type="Proteomes" id="UP000199541">
    <property type="component" value="Unassembled WGS sequence"/>
</dbReference>
<dbReference type="InterPro" id="IPR000620">
    <property type="entry name" value="EamA_dom"/>
</dbReference>
<feature type="transmembrane region" description="Helical" evidence="7">
    <location>
        <begin position="176"/>
        <end position="197"/>
    </location>
</feature>
<comment type="subcellular location">
    <subcellularLocation>
        <location evidence="1">Membrane</location>
        <topology evidence="1">Multi-pass membrane protein</topology>
    </subcellularLocation>
</comment>
<dbReference type="SUPFAM" id="SSF103481">
    <property type="entry name" value="Multidrug resistance efflux transporter EmrE"/>
    <property type="match status" value="2"/>
</dbReference>
<dbReference type="Proteomes" id="UP000634647">
    <property type="component" value="Unassembled WGS sequence"/>
</dbReference>
<feature type="transmembrane region" description="Helical" evidence="7">
    <location>
        <begin position="92"/>
        <end position="114"/>
    </location>
</feature>
<feature type="transmembrane region" description="Helical" evidence="7">
    <location>
        <begin position="121"/>
        <end position="139"/>
    </location>
</feature>
<comment type="similarity">
    <text evidence="2">Belongs to the EamA transporter family.</text>
</comment>
<dbReference type="InterPro" id="IPR037185">
    <property type="entry name" value="EmrE-like"/>
</dbReference>
<feature type="region of interest" description="Disordered" evidence="6">
    <location>
        <begin position="308"/>
        <end position="332"/>
    </location>
</feature>
<keyword evidence="11" id="KW-1185">Reference proteome</keyword>
<feature type="domain" description="EamA" evidence="8">
    <location>
        <begin position="149"/>
        <end position="280"/>
    </location>
</feature>
<feature type="compositionally biased region" description="Basic and acidic residues" evidence="6">
    <location>
        <begin position="321"/>
        <end position="332"/>
    </location>
</feature>
<feature type="transmembrane region" description="Helical" evidence="7">
    <location>
        <begin position="33"/>
        <end position="55"/>
    </location>
</feature>
<dbReference type="GO" id="GO:0016020">
    <property type="term" value="C:membrane"/>
    <property type="evidence" value="ECO:0007669"/>
    <property type="project" value="UniProtKB-SubCell"/>
</dbReference>
<accession>A0AAN4UN72</accession>
<feature type="transmembrane region" description="Helical" evidence="7">
    <location>
        <begin position="67"/>
        <end position="86"/>
    </location>
</feature>
<keyword evidence="4 7" id="KW-1133">Transmembrane helix</keyword>
<dbReference type="Pfam" id="PF00892">
    <property type="entry name" value="EamA"/>
    <property type="match status" value="2"/>
</dbReference>
<feature type="transmembrane region" description="Helical" evidence="7">
    <location>
        <begin position="265"/>
        <end position="283"/>
    </location>
</feature>
<evidence type="ECO:0000313" key="9">
    <source>
        <dbReference type="EMBL" id="GHD98771.1"/>
    </source>
</evidence>
<feature type="transmembrane region" description="Helical" evidence="7">
    <location>
        <begin position="145"/>
        <end position="164"/>
    </location>
</feature>
<evidence type="ECO:0000256" key="3">
    <source>
        <dbReference type="ARBA" id="ARBA00022692"/>
    </source>
</evidence>
<evidence type="ECO:0000256" key="7">
    <source>
        <dbReference type="SAM" id="Phobius"/>
    </source>
</evidence>
<keyword evidence="3 7" id="KW-0812">Transmembrane</keyword>